<name>A0A645DPT7_9ZZZZ</name>
<gene>
    <name evidence="1" type="ORF">SDC9_137915</name>
</gene>
<reference evidence="1" key="1">
    <citation type="submission" date="2019-08" db="EMBL/GenBank/DDBJ databases">
        <authorList>
            <person name="Kucharzyk K."/>
            <person name="Murdoch R.W."/>
            <person name="Higgins S."/>
            <person name="Loffler F."/>
        </authorList>
    </citation>
    <scope>NUCLEOTIDE SEQUENCE</scope>
</reference>
<dbReference type="EMBL" id="VSSQ01037950">
    <property type="protein sequence ID" value="MPM90793.1"/>
    <property type="molecule type" value="Genomic_DNA"/>
</dbReference>
<organism evidence="1">
    <name type="scientific">bioreactor metagenome</name>
    <dbReference type="NCBI Taxonomy" id="1076179"/>
    <lineage>
        <taxon>unclassified sequences</taxon>
        <taxon>metagenomes</taxon>
        <taxon>ecological metagenomes</taxon>
    </lineage>
</organism>
<evidence type="ECO:0000313" key="1">
    <source>
        <dbReference type="EMBL" id="MPM90793.1"/>
    </source>
</evidence>
<comment type="caution">
    <text evidence="1">The sequence shown here is derived from an EMBL/GenBank/DDBJ whole genome shotgun (WGS) entry which is preliminary data.</text>
</comment>
<protein>
    <submittedName>
        <fullName evidence="1">Uncharacterized protein</fullName>
    </submittedName>
</protein>
<dbReference type="AlphaFoldDB" id="A0A645DPT7"/>
<sequence length="207" mass="23918">MRDVLADQLFERIQLLGVIKLFLFLDLVFSIQDRIYFMDQFLRLKWLDDVIIHFELVPGHLVIHGITGRQENKGNVFSGVGDHSEGFPEFKPVHFGHHNVTQDQVRFRFLDQFQPFPAVGSGDHFKTCARQECCQPQKQIGFIVHYHDLEGFAQAGSFYIYHFDKGIQDLRVKLAPLSFTKEIDGFRIRQSFTVRTVIGHGIPGIND</sequence>
<proteinExistence type="predicted"/>
<accession>A0A645DPT7</accession>